<proteinExistence type="predicted"/>
<protein>
    <submittedName>
        <fullName evidence="2">Uncharacterized protein</fullName>
    </submittedName>
</protein>
<evidence type="ECO:0000256" key="1">
    <source>
        <dbReference type="SAM" id="MobiDB-lite"/>
    </source>
</evidence>
<comment type="caution">
    <text evidence="2">The sequence shown here is derived from an EMBL/GenBank/DDBJ whole genome shotgun (WGS) entry which is preliminary data.</text>
</comment>
<reference evidence="2" key="1">
    <citation type="submission" date="2020-05" db="EMBL/GenBank/DDBJ databases">
        <title>Phylogenomic resolution of chytrid fungi.</title>
        <authorList>
            <person name="Stajich J.E."/>
            <person name="Amses K."/>
            <person name="Simmons R."/>
            <person name="Seto K."/>
            <person name="Myers J."/>
            <person name="Bonds A."/>
            <person name="Quandt C.A."/>
            <person name="Barry K."/>
            <person name="Liu P."/>
            <person name="Grigoriev I."/>
            <person name="Longcore J.E."/>
            <person name="James T.Y."/>
        </authorList>
    </citation>
    <scope>NUCLEOTIDE SEQUENCE</scope>
    <source>
        <strain evidence="2">JEL0379</strain>
    </source>
</reference>
<sequence>MAASTLLVVPNDPSSSSASSRRTSLAGKILIRRKSSRRTPVAAARRKSTKVAKDKTSLARNPSRTNRNNNPSLRSFSLDPSSAQNADQSADEPSAAPPVYNPRSSSISPSVSPARRKLAYHHPALKRTDSFSSVWSDVSDTEDPYAVHVEDDEDDAAVTVGPLDFDGNNSDDQYDAEYDAVEVYVHENSDDDEEAQDKYEERDFMERDNYYDSADDRRYQSSALLRLKRGETELKPRRSIMLLDGLLHDVEAFTADENYAPTLKSIRRRTPTVVRKEPKPPVEADPPASAIAPQIVVDTPPAIAPTIVVDTPSPPPATPIVASPAPTPTPATSEAIPATPIPAAAITTVPADPPQATQQQEQSDDEPTTPPANVTLTAPSPSTNSNSDSAYSSLERRKNSGGAPTTPPAEDAARTIAANIQPKIVTAISTPAPSSPRSTSTTLVDEQATPLVTTVTPSAKTAATPVAKPASSQKSAVAAPAAPASQRTYRAPDAQPKGASSKRNSTLPQEPKKKGFKRFFRRLSKALHV</sequence>
<feature type="compositionally biased region" description="Polar residues" evidence="1">
    <location>
        <begin position="78"/>
        <end position="88"/>
    </location>
</feature>
<accession>A0AAD5TCS2</accession>
<feature type="region of interest" description="Disordered" evidence="1">
    <location>
        <begin position="306"/>
        <end position="336"/>
    </location>
</feature>
<feature type="compositionally biased region" description="Low complexity" evidence="1">
    <location>
        <begin position="14"/>
        <end position="24"/>
    </location>
</feature>
<feature type="compositionally biased region" description="Low complexity" evidence="1">
    <location>
        <begin position="102"/>
        <end position="113"/>
    </location>
</feature>
<feature type="compositionally biased region" description="Low complexity" evidence="1">
    <location>
        <begin position="426"/>
        <end position="442"/>
    </location>
</feature>
<feature type="region of interest" description="Disordered" evidence="1">
    <location>
        <begin position="271"/>
        <end position="290"/>
    </location>
</feature>
<organism evidence="2 3">
    <name type="scientific">Geranomyces variabilis</name>
    <dbReference type="NCBI Taxonomy" id="109894"/>
    <lineage>
        <taxon>Eukaryota</taxon>
        <taxon>Fungi</taxon>
        <taxon>Fungi incertae sedis</taxon>
        <taxon>Chytridiomycota</taxon>
        <taxon>Chytridiomycota incertae sedis</taxon>
        <taxon>Chytridiomycetes</taxon>
        <taxon>Spizellomycetales</taxon>
        <taxon>Powellomycetaceae</taxon>
        <taxon>Geranomyces</taxon>
    </lineage>
</organism>
<evidence type="ECO:0000313" key="3">
    <source>
        <dbReference type="Proteomes" id="UP001212152"/>
    </source>
</evidence>
<gene>
    <name evidence="2" type="ORF">HDU87_008689</name>
</gene>
<feature type="compositionally biased region" description="Low complexity" evidence="1">
    <location>
        <begin position="377"/>
        <end position="393"/>
    </location>
</feature>
<dbReference type="AlphaFoldDB" id="A0AAD5TCS2"/>
<feature type="region of interest" description="Disordered" evidence="1">
    <location>
        <begin position="350"/>
        <end position="517"/>
    </location>
</feature>
<feature type="region of interest" description="Disordered" evidence="1">
    <location>
        <begin position="1"/>
        <end position="114"/>
    </location>
</feature>
<keyword evidence="3" id="KW-1185">Reference proteome</keyword>
<dbReference type="Proteomes" id="UP001212152">
    <property type="component" value="Unassembled WGS sequence"/>
</dbReference>
<evidence type="ECO:0000313" key="2">
    <source>
        <dbReference type="EMBL" id="KAJ3170861.1"/>
    </source>
</evidence>
<name>A0AAD5TCS2_9FUNG</name>
<dbReference type="EMBL" id="JADGJQ010000092">
    <property type="protein sequence ID" value="KAJ3170861.1"/>
    <property type="molecule type" value="Genomic_DNA"/>
</dbReference>
<feature type="compositionally biased region" description="Low complexity" evidence="1">
    <location>
        <begin position="60"/>
        <end position="75"/>
    </location>
</feature>
<feature type="compositionally biased region" description="Low complexity" evidence="1">
    <location>
        <begin position="319"/>
        <end position="336"/>
    </location>
</feature>
<feature type="compositionally biased region" description="Low complexity" evidence="1">
    <location>
        <begin position="452"/>
        <end position="486"/>
    </location>
</feature>